<dbReference type="Gene3D" id="2.60.120.10">
    <property type="entry name" value="Jelly Rolls"/>
    <property type="match status" value="1"/>
</dbReference>
<dbReference type="CDD" id="cd00093">
    <property type="entry name" value="HTH_XRE"/>
    <property type="match status" value="1"/>
</dbReference>
<dbReference type="InterPro" id="IPR013096">
    <property type="entry name" value="Cupin_2"/>
</dbReference>
<feature type="domain" description="HTH cro/C1-type" evidence="2">
    <location>
        <begin position="16"/>
        <end position="70"/>
    </location>
</feature>
<dbReference type="Proteomes" id="UP001233314">
    <property type="component" value="Unassembled WGS sequence"/>
</dbReference>
<dbReference type="EMBL" id="JAUQTA010000001">
    <property type="protein sequence ID" value="MDO7868227.1"/>
    <property type="molecule type" value="Genomic_DNA"/>
</dbReference>
<dbReference type="SMART" id="SM00530">
    <property type="entry name" value="HTH_XRE"/>
    <property type="match status" value="1"/>
</dbReference>
<proteinExistence type="predicted"/>
<dbReference type="InterPro" id="IPR014710">
    <property type="entry name" value="RmlC-like_jellyroll"/>
</dbReference>
<dbReference type="Pfam" id="PF01381">
    <property type="entry name" value="HTH_3"/>
    <property type="match status" value="1"/>
</dbReference>
<dbReference type="InterPro" id="IPR011051">
    <property type="entry name" value="RmlC_Cupin_sf"/>
</dbReference>
<dbReference type="RefSeq" id="WP_305027602.1">
    <property type="nucleotide sequence ID" value="NZ_JAUQTA010000001.1"/>
</dbReference>
<dbReference type="PANTHER" id="PTHR46797:SF1">
    <property type="entry name" value="METHYLPHOSPHONATE SYNTHASE"/>
    <property type="match status" value="1"/>
</dbReference>
<reference evidence="3 4" key="1">
    <citation type="submission" date="2023-07" db="EMBL/GenBank/DDBJ databases">
        <title>Nocardioides sp. nov WY-20 isolated from soil.</title>
        <authorList>
            <person name="Liu B."/>
            <person name="Wan Y."/>
        </authorList>
    </citation>
    <scope>NUCLEOTIDE SEQUENCE [LARGE SCALE GENOMIC DNA]</scope>
    <source>
        <strain evidence="3 4">WY-20</strain>
    </source>
</reference>
<dbReference type="SUPFAM" id="SSF47413">
    <property type="entry name" value="lambda repressor-like DNA-binding domains"/>
    <property type="match status" value="1"/>
</dbReference>
<dbReference type="Gene3D" id="1.10.260.40">
    <property type="entry name" value="lambda repressor-like DNA-binding domains"/>
    <property type="match status" value="1"/>
</dbReference>
<gene>
    <name evidence="3" type="ORF">Q5722_07570</name>
</gene>
<dbReference type="InterPro" id="IPR001387">
    <property type="entry name" value="Cro/C1-type_HTH"/>
</dbReference>
<dbReference type="SUPFAM" id="SSF51182">
    <property type="entry name" value="RmlC-like cupins"/>
    <property type="match status" value="1"/>
</dbReference>
<dbReference type="PROSITE" id="PS50943">
    <property type="entry name" value="HTH_CROC1"/>
    <property type="match status" value="1"/>
</dbReference>
<protein>
    <submittedName>
        <fullName evidence="3">XRE family transcriptional regulator</fullName>
    </submittedName>
</protein>
<comment type="caution">
    <text evidence="3">The sequence shown here is derived from an EMBL/GenBank/DDBJ whole genome shotgun (WGS) entry which is preliminary data.</text>
</comment>
<name>A0ABT9B066_9ACTN</name>
<dbReference type="PANTHER" id="PTHR46797">
    <property type="entry name" value="HTH-TYPE TRANSCRIPTIONAL REGULATOR"/>
    <property type="match status" value="1"/>
</dbReference>
<keyword evidence="1" id="KW-0238">DNA-binding</keyword>
<dbReference type="Pfam" id="PF07883">
    <property type="entry name" value="Cupin_2"/>
    <property type="match status" value="1"/>
</dbReference>
<accession>A0ABT9B066</accession>
<sequence length="205" mass="21469">MDDSTTALAQAIGARVRHERTSRGWTLDQLAEAAGLSRRMVVNVEQGAVNPSVGSLLRLSDALGIGLPALVEPPQHRTVKVVRSGEGAALWSGDNGGRGVLVAGTQPPDVVELWDWELRPGERHESEAHTAGTRELLQVHAGRIVVTVGDEEVGLGEGDALTFAGDVPHAYAHEAGTPARFSLAVFEPGVGVTRTAEPATHGEGS</sequence>
<evidence type="ECO:0000313" key="4">
    <source>
        <dbReference type="Proteomes" id="UP001233314"/>
    </source>
</evidence>
<dbReference type="CDD" id="cd02209">
    <property type="entry name" value="cupin_XRE_C"/>
    <property type="match status" value="1"/>
</dbReference>
<keyword evidence="4" id="KW-1185">Reference proteome</keyword>
<evidence type="ECO:0000313" key="3">
    <source>
        <dbReference type="EMBL" id="MDO7868227.1"/>
    </source>
</evidence>
<dbReference type="InterPro" id="IPR010982">
    <property type="entry name" value="Lambda_DNA-bd_dom_sf"/>
</dbReference>
<dbReference type="InterPro" id="IPR050807">
    <property type="entry name" value="TransReg_Diox_bact_type"/>
</dbReference>
<organism evidence="3 4">
    <name type="scientific">Nocardioides jiangxiensis</name>
    <dbReference type="NCBI Taxonomy" id="3064524"/>
    <lineage>
        <taxon>Bacteria</taxon>
        <taxon>Bacillati</taxon>
        <taxon>Actinomycetota</taxon>
        <taxon>Actinomycetes</taxon>
        <taxon>Propionibacteriales</taxon>
        <taxon>Nocardioidaceae</taxon>
        <taxon>Nocardioides</taxon>
    </lineage>
</organism>
<evidence type="ECO:0000259" key="2">
    <source>
        <dbReference type="PROSITE" id="PS50943"/>
    </source>
</evidence>
<evidence type="ECO:0000256" key="1">
    <source>
        <dbReference type="ARBA" id="ARBA00023125"/>
    </source>
</evidence>